<keyword evidence="7" id="KW-0472">Membrane</keyword>
<evidence type="ECO:0000256" key="2">
    <source>
        <dbReference type="ARBA" id="ARBA00008894"/>
    </source>
</evidence>
<dbReference type="EMBL" id="JACXVP010000010">
    <property type="protein sequence ID" value="KAG5581239.1"/>
    <property type="molecule type" value="Genomic_DNA"/>
</dbReference>
<dbReference type="InterPro" id="IPR044974">
    <property type="entry name" value="Disease_R_plants"/>
</dbReference>
<dbReference type="PANTHER" id="PTHR23155">
    <property type="entry name" value="DISEASE RESISTANCE PROTEIN RP"/>
    <property type="match status" value="1"/>
</dbReference>
<dbReference type="InterPro" id="IPR036388">
    <property type="entry name" value="WH-like_DNA-bd_sf"/>
</dbReference>
<dbReference type="InterPro" id="IPR027417">
    <property type="entry name" value="P-loop_NTPase"/>
</dbReference>
<dbReference type="Pfam" id="PF00931">
    <property type="entry name" value="NB-ARC"/>
    <property type="match status" value="1"/>
</dbReference>
<dbReference type="GO" id="GO:0016020">
    <property type="term" value="C:membrane"/>
    <property type="evidence" value="ECO:0007669"/>
    <property type="project" value="UniProtKB-SubCell"/>
</dbReference>
<comment type="caution">
    <text evidence="10">The sequence shown here is derived from an EMBL/GenBank/DDBJ whole genome shotgun (WGS) entry which is preliminary data.</text>
</comment>
<comment type="subcellular location">
    <subcellularLocation>
        <location evidence="1">Membrane</location>
        <topology evidence="1">Peripheral membrane protein</topology>
    </subcellularLocation>
</comment>
<dbReference type="InterPro" id="IPR058922">
    <property type="entry name" value="WHD_DRP"/>
</dbReference>
<accession>A0A9J5X0N6</accession>
<sequence length="217" mass="25532">MNTCIKKQFEKRVWLYLPEIHYKINWQEKKYLLLLDDLWRVDFTSWLEFIDTLRGINTSKGNHILVTTCMKRVASTVAVDLHMLGRLTRDHCWSIFNQRAFVDGEVSDEVASMKNRIVEMCQGLPLTASAILDDNPLVAGEYDNGENSLKKILKLSYDYPPSPHLKKRFAYFSIFPKEFVFEKDQLIQFWMAEGFLRPCQETTVMEDVWKIPCCNYI</sequence>
<name>A0A9J5X0N6_SOLCO</name>
<keyword evidence="5" id="KW-0067">ATP-binding</keyword>
<organism evidence="10 11">
    <name type="scientific">Solanum commersonii</name>
    <name type="common">Commerson's wild potato</name>
    <name type="synonym">Commerson's nightshade</name>
    <dbReference type="NCBI Taxonomy" id="4109"/>
    <lineage>
        <taxon>Eukaryota</taxon>
        <taxon>Viridiplantae</taxon>
        <taxon>Streptophyta</taxon>
        <taxon>Embryophyta</taxon>
        <taxon>Tracheophyta</taxon>
        <taxon>Spermatophyta</taxon>
        <taxon>Magnoliopsida</taxon>
        <taxon>eudicotyledons</taxon>
        <taxon>Gunneridae</taxon>
        <taxon>Pentapetalae</taxon>
        <taxon>asterids</taxon>
        <taxon>lamiids</taxon>
        <taxon>Solanales</taxon>
        <taxon>Solanaceae</taxon>
        <taxon>Solanoideae</taxon>
        <taxon>Solaneae</taxon>
        <taxon>Solanum</taxon>
    </lineage>
</organism>
<proteinExistence type="inferred from homology"/>
<evidence type="ECO:0000256" key="5">
    <source>
        <dbReference type="ARBA" id="ARBA00022840"/>
    </source>
</evidence>
<gene>
    <name evidence="10" type="ORF">H5410_051866</name>
</gene>
<keyword evidence="4" id="KW-0611">Plant defense</keyword>
<keyword evidence="6" id="KW-0175">Coiled coil</keyword>
<dbReference type="GO" id="GO:0043531">
    <property type="term" value="F:ADP binding"/>
    <property type="evidence" value="ECO:0007669"/>
    <property type="project" value="InterPro"/>
</dbReference>
<evidence type="ECO:0000313" key="11">
    <source>
        <dbReference type="Proteomes" id="UP000824120"/>
    </source>
</evidence>
<evidence type="ECO:0000256" key="1">
    <source>
        <dbReference type="ARBA" id="ARBA00004170"/>
    </source>
</evidence>
<dbReference type="Gene3D" id="1.10.10.10">
    <property type="entry name" value="Winged helix-like DNA-binding domain superfamily/Winged helix DNA-binding domain"/>
    <property type="match status" value="1"/>
</dbReference>
<evidence type="ECO:0008006" key="12">
    <source>
        <dbReference type="Google" id="ProtNLM"/>
    </source>
</evidence>
<comment type="similarity">
    <text evidence="2">Belongs to the disease resistance NB-LRR family.</text>
</comment>
<dbReference type="GO" id="GO:0005524">
    <property type="term" value="F:ATP binding"/>
    <property type="evidence" value="ECO:0007669"/>
    <property type="project" value="UniProtKB-KW"/>
</dbReference>
<protein>
    <recommendedName>
        <fullName evidence="12">NB-ARC domain-containing protein</fullName>
    </recommendedName>
</protein>
<dbReference type="Gene3D" id="3.40.50.300">
    <property type="entry name" value="P-loop containing nucleotide triphosphate hydrolases"/>
    <property type="match status" value="1"/>
</dbReference>
<evidence type="ECO:0000256" key="7">
    <source>
        <dbReference type="ARBA" id="ARBA00023136"/>
    </source>
</evidence>
<keyword evidence="11" id="KW-1185">Reference proteome</keyword>
<evidence type="ECO:0000259" key="8">
    <source>
        <dbReference type="Pfam" id="PF00931"/>
    </source>
</evidence>
<evidence type="ECO:0000313" key="10">
    <source>
        <dbReference type="EMBL" id="KAG5581239.1"/>
    </source>
</evidence>
<evidence type="ECO:0000259" key="9">
    <source>
        <dbReference type="Pfam" id="PF23559"/>
    </source>
</evidence>
<keyword evidence="3" id="KW-0547">Nucleotide-binding</keyword>
<evidence type="ECO:0000256" key="4">
    <source>
        <dbReference type="ARBA" id="ARBA00022821"/>
    </source>
</evidence>
<feature type="domain" description="Disease resistance protein winged helix" evidence="9">
    <location>
        <begin position="174"/>
        <end position="208"/>
    </location>
</feature>
<dbReference type="OrthoDB" id="1297930at2759"/>
<dbReference type="Pfam" id="PF23559">
    <property type="entry name" value="WHD_DRP"/>
    <property type="match status" value="1"/>
</dbReference>
<dbReference type="InterPro" id="IPR002182">
    <property type="entry name" value="NB-ARC"/>
</dbReference>
<feature type="domain" description="NB-ARC" evidence="8">
    <location>
        <begin position="27"/>
        <end position="101"/>
    </location>
</feature>
<dbReference type="SUPFAM" id="SSF52540">
    <property type="entry name" value="P-loop containing nucleoside triphosphate hydrolases"/>
    <property type="match status" value="1"/>
</dbReference>
<dbReference type="AlphaFoldDB" id="A0A9J5X0N6"/>
<reference evidence="10 11" key="1">
    <citation type="submission" date="2020-09" db="EMBL/GenBank/DDBJ databases">
        <title>De no assembly of potato wild relative species, Solanum commersonii.</title>
        <authorList>
            <person name="Cho K."/>
        </authorList>
    </citation>
    <scope>NUCLEOTIDE SEQUENCE [LARGE SCALE GENOMIC DNA]</scope>
    <source>
        <strain evidence="10">LZ3.2</strain>
        <tissue evidence="10">Leaf</tissue>
    </source>
</reference>
<evidence type="ECO:0000256" key="6">
    <source>
        <dbReference type="ARBA" id="ARBA00023054"/>
    </source>
</evidence>
<dbReference type="GO" id="GO:0098542">
    <property type="term" value="P:defense response to other organism"/>
    <property type="evidence" value="ECO:0007669"/>
    <property type="project" value="TreeGrafter"/>
</dbReference>
<dbReference type="Proteomes" id="UP000824120">
    <property type="component" value="Chromosome 10"/>
</dbReference>
<evidence type="ECO:0000256" key="3">
    <source>
        <dbReference type="ARBA" id="ARBA00022741"/>
    </source>
</evidence>
<dbReference type="PANTHER" id="PTHR23155:SF1139">
    <property type="entry name" value="CC-NBS-LRR RESISTANCE PROTEIN"/>
    <property type="match status" value="1"/>
</dbReference>